<dbReference type="EMBL" id="POUD01000221">
    <property type="protein sequence ID" value="PZG10765.1"/>
    <property type="molecule type" value="Genomic_DNA"/>
</dbReference>
<keyword evidence="4" id="KW-1185">Reference proteome</keyword>
<feature type="non-terminal residue" evidence="3">
    <location>
        <position position="298"/>
    </location>
</feature>
<dbReference type="AlphaFoldDB" id="A0A2W2E066"/>
<feature type="region of interest" description="Disordered" evidence="1">
    <location>
        <begin position="164"/>
        <end position="298"/>
    </location>
</feature>
<reference evidence="3 4" key="1">
    <citation type="submission" date="2018-01" db="EMBL/GenBank/DDBJ databases">
        <title>Draft genome sequence of Nonomuraea sp. KC333.</title>
        <authorList>
            <person name="Sahin N."/>
            <person name="Saygin H."/>
            <person name="Ay H."/>
        </authorList>
    </citation>
    <scope>NUCLEOTIDE SEQUENCE [LARGE SCALE GENOMIC DNA]</scope>
    <source>
        <strain evidence="3 4">KC333</strain>
    </source>
</reference>
<dbReference type="InterPro" id="IPR035985">
    <property type="entry name" value="Ubiquitin-activating_enz"/>
</dbReference>
<dbReference type="Gene3D" id="3.40.50.720">
    <property type="entry name" value="NAD(P)-binding Rossmann-like Domain"/>
    <property type="match status" value="1"/>
</dbReference>
<comment type="caution">
    <text evidence="3">The sequence shown here is derived from an EMBL/GenBank/DDBJ whole genome shotgun (WGS) entry which is preliminary data.</text>
</comment>
<sequence length="298" mass="30337">MLSGLTRKIREWVEALDGTRDLETVLREAARAGLDEARARSLLDQLAAQGVLHDAAAGPGCLRDLPLSERDRLKPDLDALDIASTAPDGMFTLFERRRRARVRVYGAGRVGAQVVALLAASGVGTIRVIDPGIAQARDITPGGLTWAEVGMSREAGAVAVARRLTSGGPPPVIDPGADDARAVGAGERRPPSRATPPRAAAAKPGPPRTTDTVTGLPRAVPPQSDAARRDAKGGVATTGGASGVAGARGVQRDRGPDGGAPPADGRRVAGARLASGEAEGAQPVSGGAEGGRPDGGRR</sequence>
<dbReference type="InterPro" id="IPR000594">
    <property type="entry name" value="ThiF_NAD_FAD-bd"/>
</dbReference>
<dbReference type="GO" id="GO:0008641">
    <property type="term" value="F:ubiquitin-like modifier activating enzyme activity"/>
    <property type="evidence" value="ECO:0007669"/>
    <property type="project" value="InterPro"/>
</dbReference>
<proteinExistence type="predicted"/>
<evidence type="ECO:0000256" key="1">
    <source>
        <dbReference type="SAM" id="MobiDB-lite"/>
    </source>
</evidence>
<feature type="compositionally biased region" description="Basic and acidic residues" evidence="1">
    <location>
        <begin position="178"/>
        <end position="190"/>
    </location>
</feature>
<evidence type="ECO:0000313" key="4">
    <source>
        <dbReference type="Proteomes" id="UP000249304"/>
    </source>
</evidence>
<accession>A0A2W2E066</accession>
<dbReference type="Proteomes" id="UP000249304">
    <property type="component" value="Unassembled WGS sequence"/>
</dbReference>
<gene>
    <name evidence="3" type="ORF">C1J01_35820</name>
</gene>
<dbReference type="SUPFAM" id="SSF69572">
    <property type="entry name" value="Activating enzymes of the ubiquitin-like proteins"/>
    <property type="match status" value="1"/>
</dbReference>
<evidence type="ECO:0000259" key="2">
    <source>
        <dbReference type="Pfam" id="PF00899"/>
    </source>
</evidence>
<feature type="domain" description="THIF-type NAD/FAD binding fold" evidence="2">
    <location>
        <begin position="95"/>
        <end position="161"/>
    </location>
</feature>
<protein>
    <recommendedName>
        <fullName evidence="2">THIF-type NAD/FAD binding fold domain-containing protein</fullName>
    </recommendedName>
</protein>
<dbReference type="Pfam" id="PF00899">
    <property type="entry name" value="ThiF"/>
    <property type="match status" value="1"/>
</dbReference>
<organism evidence="3 4">
    <name type="scientific">Nonomuraea aridisoli</name>
    <dbReference type="NCBI Taxonomy" id="2070368"/>
    <lineage>
        <taxon>Bacteria</taxon>
        <taxon>Bacillati</taxon>
        <taxon>Actinomycetota</taxon>
        <taxon>Actinomycetes</taxon>
        <taxon>Streptosporangiales</taxon>
        <taxon>Streptosporangiaceae</taxon>
        <taxon>Nonomuraea</taxon>
    </lineage>
</organism>
<name>A0A2W2E066_9ACTN</name>
<evidence type="ECO:0000313" key="3">
    <source>
        <dbReference type="EMBL" id="PZG10765.1"/>
    </source>
</evidence>